<evidence type="ECO:0000313" key="2">
    <source>
        <dbReference type="EMBL" id="PSR21267.1"/>
    </source>
</evidence>
<dbReference type="EMBL" id="PXYV01000038">
    <property type="protein sequence ID" value="PSR21267.1"/>
    <property type="molecule type" value="Genomic_DNA"/>
</dbReference>
<feature type="transmembrane region" description="Helical" evidence="1">
    <location>
        <begin position="94"/>
        <end position="112"/>
    </location>
</feature>
<reference evidence="2 3" key="1">
    <citation type="journal article" date="2014" name="BMC Genomics">
        <title>Comparison of environmental and isolate Sulfobacillus genomes reveals diverse carbon, sulfur, nitrogen, and hydrogen metabolisms.</title>
        <authorList>
            <person name="Justice N.B."/>
            <person name="Norman A."/>
            <person name="Brown C.T."/>
            <person name="Singh A."/>
            <person name="Thomas B.C."/>
            <person name="Banfield J.F."/>
        </authorList>
    </citation>
    <scope>NUCLEOTIDE SEQUENCE [LARGE SCALE GENOMIC DNA]</scope>
    <source>
        <strain evidence="2">AMDSBA3</strain>
    </source>
</reference>
<dbReference type="AlphaFoldDB" id="A0A2T2WG91"/>
<organism evidence="2 3">
    <name type="scientific">Sulfobacillus acidophilus</name>
    <dbReference type="NCBI Taxonomy" id="53633"/>
    <lineage>
        <taxon>Bacteria</taxon>
        <taxon>Bacillati</taxon>
        <taxon>Bacillota</taxon>
        <taxon>Clostridia</taxon>
        <taxon>Eubacteriales</taxon>
        <taxon>Clostridiales Family XVII. Incertae Sedis</taxon>
        <taxon>Sulfobacillus</taxon>
    </lineage>
</organism>
<sequence length="261" mass="28829">MSIALHVDPVVGIIDAISSWSWRQVLELSNTWMERFVFHPLIWPSVVTEFYNVSRDLSWSLIGIITILVAMRSLWPQLTGPWSRLAVPTFLERLVVAALIDLAGLGVVQSALKINNALVSTLLGSAVGWTPAPVPSGALSPLAVLIASLAMVALMLYLALFYAVRTIEVYLLTVAIPWFALWWATRDDDDVLSNLSRELAVVIFIQAVHAGAFWLALRLMSASLGLTGFFLELAMLWYMTKIPGQLRRVIGAGTGVTQLWR</sequence>
<keyword evidence="1" id="KW-1133">Transmembrane helix</keyword>
<feature type="transmembrane region" description="Helical" evidence="1">
    <location>
        <begin position="138"/>
        <end position="160"/>
    </location>
</feature>
<evidence type="ECO:0000313" key="3">
    <source>
        <dbReference type="Proteomes" id="UP000241848"/>
    </source>
</evidence>
<dbReference type="Proteomes" id="UP000241848">
    <property type="component" value="Unassembled WGS sequence"/>
</dbReference>
<feature type="transmembrane region" description="Helical" evidence="1">
    <location>
        <begin position="224"/>
        <end position="240"/>
    </location>
</feature>
<proteinExistence type="predicted"/>
<name>A0A2T2WG91_9FIRM</name>
<protein>
    <submittedName>
        <fullName evidence="2">Uncharacterized protein</fullName>
    </submittedName>
</protein>
<evidence type="ECO:0000256" key="1">
    <source>
        <dbReference type="SAM" id="Phobius"/>
    </source>
</evidence>
<feature type="transmembrane region" description="Helical" evidence="1">
    <location>
        <begin position="167"/>
        <end position="184"/>
    </location>
</feature>
<keyword evidence="1" id="KW-0472">Membrane</keyword>
<accession>A0A2T2WG91</accession>
<comment type="caution">
    <text evidence="2">The sequence shown here is derived from an EMBL/GenBank/DDBJ whole genome shotgun (WGS) entry which is preliminary data.</text>
</comment>
<feature type="transmembrane region" description="Helical" evidence="1">
    <location>
        <begin position="57"/>
        <end position="74"/>
    </location>
</feature>
<gene>
    <name evidence="2" type="ORF">C7B45_11635</name>
</gene>
<keyword evidence="1" id="KW-0812">Transmembrane</keyword>